<keyword evidence="5" id="KW-0378">Hydrolase</keyword>
<evidence type="ECO:0000313" key="6">
    <source>
        <dbReference type="Proteomes" id="UP000075604"/>
    </source>
</evidence>
<dbReference type="SMART" id="SM00487">
    <property type="entry name" value="DEXDc"/>
    <property type="match status" value="1"/>
</dbReference>
<dbReference type="InterPro" id="IPR018973">
    <property type="entry name" value="MZB"/>
</dbReference>
<dbReference type="InterPro" id="IPR014001">
    <property type="entry name" value="Helicase_ATP-bd"/>
</dbReference>
<feature type="region of interest" description="Disordered" evidence="3">
    <location>
        <begin position="1295"/>
        <end position="1317"/>
    </location>
</feature>
<protein>
    <submittedName>
        <fullName evidence="5">DEAD/DEAH box helicase</fullName>
    </submittedName>
</protein>
<keyword evidence="1" id="KW-0547">Nucleotide-binding</keyword>
<dbReference type="Proteomes" id="UP000075604">
    <property type="component" value="Unassembled WGS sequence"/>
</dbReference>
<keyword evidence="2" id="KW-0067">ATP-binding</keyword>
<comment type="caution">
    <text evidence="5">The sequence shown here is derived from an EMBL/GenBank/DDBJ whole genome shotgun (WGS) entry which is preliminary data.</text>
</comment>
<dbReference type="Pfam" id="PF09369">
    <property type="entry name" value="MZB"/>
    <property type="match status" value="1"/>
</dbReference>
<feature type="domain" description="Helicase ATP-binding" evidence="4">
    <location>
        <begin position="103"/>
        <end position="400"/>
    </location>
</feature>
<proteinExistence type="predicted"/>
<dbReference type="GO" id="GO:0006289">
    <property type="term" value="P:nucleotide-excision repair"/>
    <property type="evidence" value="ECO:0007669"/>
    <property type="project" value="TreeGrafter"/>
</dbReference>
<gene>
    <name evidence="5" type="ORF">BE04_25975</name>
</gene>
<feature type="region of interest" description="Disordered" evidence="3">
    <location>
        <begin position="673"/>
        <end position="692"/>
    </location>
</feature>
<dbReference type="SMART" id="SM00490">
    <property type="entry name" value="HELICc"/>
    <property type="match status" value="1"/>
</dbReference>
<name>A0A150PWV6_SORCE</name>
<dbReference type="Pfam" id="PF00271">
    <property type="entry name" value="Helicase_C"/>
    <property type="match status" value="1"/>
</dbReference>
<evidence type="ECO:0000313" key="5">
    <source>
        <dbReference type="EMBL" id="KYF60255.1"/>
    </source>
</evidence>
<dbReference type="GO" id="GO:0036297">
    <property type="term" value="P:interstrand cross-link repair"/>
    <property type="evidence" value="ECO:0007669"/>
    <property type="project" value="TreeGrafter"/>
</dbReference>
<keyword evidence="5" id="KW-0347">Helicase</keyword>
<dbReference type="GO" id="GO:0005524">
    <property type="term" value="F:ATP binding"/>
    <property type="evidence" value="ECO:0007669"/>
    <property type="project" value="UniProtKB-KW"/>
</dbReference>
<evidence type="ECO:0000256" key="3">
    <source>
        <dbReference type="SAM" id="MobiDB-lite"/>
    </source>
</evidence>
<dbReference type="InterPro" id="IPR001650">
    <property type="entry name" value="Helicase_C-like"/>
</dbReference>
<dbReference type="InterPro" id="IPR011545">
    <property type="entry name" value="DEAD/DEAH_box_helicase_dom"/>
</dbReference>
<sequence>MALTIGETTQQLHRALRDYIEATYHVSHPTLVSQRGALLDEPGVIHQRPYLESTPRYQPGQRFADLGLDPATLEIFSAVSKPKGDLGLLIHDPPYQHQALATQLSLVEGRSLVVMTGTGSGKTECFLLPILGKLAREAKAKGPAFGGTSAVRALVLYPMNALVNDQLGRMRLLLGDPRIVERFVGWSGRPARFARYTSRTLYPGVRDKDKDQDRLKPLDKYYVRNLALAAGPPSPQQEAAAGLVRELKKRGKWPAKPELAAWYGKGKWRNDKTGAFRRCVTLPGDPELITRHEVQEAPPDVLVTNYSMLEYMLMRPLERPIFDRTRAWLEENPDERFLLIIDEAHLYRGAAGAEVALLIRRLRTRLGISPERLQVICTSASFKDADYAVRFGAQLTGKDPADFRKVQGDLLLRAGAAKGTARDAAELDAIDLRAFYEADTDEQRLKQVVSFLKYRGVAPPWELQPALYKALEAFGPMASLINTTMEEARPVDTLGATLFEPSVPADVAARAVTNLIALGSVARREPTEPGLLPCRVHSFYRGLAGLWVCMDPQCARLPAAQRGGPAGKLYSQPRDVCECGARVLELFTCRHCGTAYARAYTNNVEDPDFLWAEPGGAFRTLSGHFDELAPIDLLLERPAFNELAEAAEYDLITGRLNPQKLGTRNRQVCLRAGRTQPAATDEEPRDAKPGEFRPCAVCGESASFGRSSVQDHQTKGDQPFQALIAKQIQVQPPSPEPATRLAPLRGRKVLIFSDSRQTAARLAPNLQTYSTQDALRPLIVAGYARLTCAAIVRPMLSLEDLYLSVLIAAKDLGVRLRPELKVGESFHDENVVEEAVRAGALTRDTDLLQLLVRLRSSAPPEALLRAITTSLSDRFYGLESLALASVVEREDHSQKIVALPDIPGIARSPEEKRALGRAWLRCWSRAGFWLSRMPPAWWLKDVQARSGKFTEMGRLLADKGGRSLFEKEWVPKLLSYFAEQTAPGKFRLKGSELSLSIGGAWAYCQSCRTAQRPYPGRPVCVNCGQATATPIDPDSDPVFVARKGYYRASTVEALKTPPTPPMALIAAEHTAQLNTAQADEVFSRAEEHELLFQDVALGHEDTGRERPAIDVLSCTTTMEVGIDIGTLSGVSLRNMPPARANYQQRAGRAGRRGNAVATVTAFGSADSHDEHYFTHPDQMIRGAVDDPTLTLDNIEIVRRHVTAYLLQRYHQVKLPAIRPEEQPHLFAVLGTVSDFKDPTKVLNRADLERWLRADPLALRAEVGAWLPAELSAADRKRLLDELIEQTLRPIDEAIEYEPPQPNGQGAQAAAPPSGEGAVETALEALDEEGEERPGRDPASENLLDRLLYKGVLPRYAFPTDVATFHVFDPDRSTMFRPAFRFTPSQGLPVALSQYAPGKEVWIGSKLWTSGAVYSPMRNDRYRAWQARRLYYECSVCHYAITTALDAGARGERKDCEACGGVGTLGPATQWLRPPGFAHPVGKEEGTTPDDQPAKSYATRAKLTAPTPADESKWTRLNDHLRVHHTRQHLLVTNRGPREEGYTYCTQCGLIEPTAIPKGVVGAAHRKPYPGGRDANCRGGGATKGLVLGTDFITDVLLVSISVDTPLVLTPGILATDVALRTICEAVTKAACARLELEAKELQAEYRPALTPAGRDGREAEIYLYDTLPGGAGFAKRVGDLGLAVLEDALRVLEDCPDSCDRSCYRCLRSYKNKFEHDLLDRHVGASLLRFALSDAPPTLEASRVARSIDLLYEDLERQGLDGITLERDKRISVPGVGDVVVPILAASRRGGRFAIGLHGPLTPDEPTEAALREMKEYSAAFPVILVDELVIRRNLPSATAALIQQLR</sequence>
<organism evidence="5 6">
    <name type="scientific">Sorangium cellulosum</name>
    <name type="common">Polyangium cellulosum</name>
    <dbReference type="NCBI Taxonomy" id="56"/>
    <lineage>
        <taxon>Bacteria</taxon>
        <taxon>Pseudomonadati</taxon>
        <taxon>Myxococcota</taxon>
        <taxon>Polyangia</taxon>
        <taxon>Polyangiales</taxon>
        <taxon>Polyangiaceae</taxon>
        <taxon>Sorangium</taxon>
    </lineage>
</organism>
<evidence type="ECO:0000256" key="2">
    <source>
        <dbReference type="ARBA" id="ARBA00022840"/>
    </source>
</evidence>
<dbReference type="Gene3D" id="3.40.50.300">
    <property type="entry name" value="P-loop containing nucleotide triphosphate hydrolases"/>
    <property type="match status" value="2"/>
</dbReference>
<dbReference type="PROSITE" id="PS51192">
    <property type="entry name" value="HELICASE_ATP_BIND_1"/>
    <property type="match status" value="1"/>
</dbReference>
<dbReference type="PANTHER" id="PTHR47957:SF3">
    <property type="entry name" value="ATP-DEPENDENT HELICASE HRQ1"/>
    <property type="match status" value="1"/>
</dbReference>
<evidence type="ECO:0000259" key="4">
    <source>
        <dbReference type="PROSITE" id="PS51192"/>
    </source>
</evidence>
<dbReference type="SUPFAM" id="SSF52540">
    <property type="entry name" value="P-loop containing nucleoside triphosphate hydrolases"/>
    <property type="match status" value="2"/>
</dbReference>
<dbReference type="GO" id="GO:0003676">
    <property type="term" value="F:nucleic acid binding"/>
    <property type="evidence" value="ECO:0007669"/>
    <property type="project" value="InterPro"/>
</dbReference>
<accession>A0A150PWV6</accession>
<dbReference type="EMBL" id="JELX01000997">
    <property type="protein sequence ID" value="KYF60255.1"/>
    <property type="molecule type" value="Genomic_DNA"/>
</dbReference>
<dbReference type="PANTHER" id="PTHR47957">
    <property type="entry name" value="ATP-DEPENDENT HELICASE HRQ1"/>
    <property type="match status" value="1"/>
</dbReference>
<reference evidence="5 6" key="1">
    <citation type="submission" date="2014-02" db="EMBL/GenBank/DDBJ databases">
        <title>The small core and large imbalanced accessory genome model reveals a collaborative survival strategy of Sorangium cellulosum strains in nature.</title>
        <authorList>
            <person name="Han K."/>
            <person name="Peng R."/>
            <person name="Blom J."/>
            <person name="Li Y.-Z."/>
        </authorList>
    </citation>
    <scope>NUCLEOTIDE SEQUENCE [LARGE SCALE GENOMIC DNA]</scope>
    <source>
        <strain evidence="5 6">So0157-18</strain>
    </source>
</reference>
<dbReference type="Pfam" id="PF00270">
    <property type="entry name" value="DEAD"/>
    <property type="match status" value="1"/>
</dbReference>
<feature type="compositionally biased region" description="Low complexity" evidence="3">
    <location>
        <begin position="1302"/>
        <end position="1317"/>
    </location>
</feature>
<dbReference type="InterPro" id="IPR027417">
    <property type="entry name" value="P-loop_NTPase"/>
</dbReference>
<evidence type="ECO:0000256" key="1">
    <source>
        <dbReference type="ARBA" id="ARBA00022741"/>
    </source>
</evidence>
<dbReference type="GO" id="GO:0043138">
    <property type="term" value="F:3'-5' DNA helicase activity"/>
    <property type="evidence" value="ECO:0007669"/>
    <property type="project" value="TreeGrafter"/>
</dbReference>